<proteinExistence type="inferred from homology"/>
<dbReference type="NCBIfam" id="NF002458">
    <property type="entry name" value="PRK01641.1"/>
    <property type="match status" value="1"/>
</dbReference>
<name>A0A857JDM3_9BURK</name>
<dbReference type="SUPFAM" id="SSF52016">
    <property type="entry name" value="LeuD/IlvD-like"/>
    <property type="match status" value="1"/>
</dbReference>
<keyword evidence="10" id="KW-0100">Branched-chain amino acid biosynthesis</keyword>
<feature type="domain" description="Aconitase A/isopropylmalate dehydratase small subunit swivel" evidence="11">
    <location>
        <begin position="1"/>
        <end position="123"/>
    </location>
</feature>
<comment type="catalytic activity">
    <reaction evidence="1">
        <text>(2R,3S)-3-isopropylmalate = (2S)-2-isopropylmalate</text>
        <dbReference type="Rhea" id="RHEA:32287"/>
        <dbReference type="ChEBI" id="CHEBI:1178"/>
        <dbReference type="ChEBI" id="CHEBI:35121"/>
        <dbReference type="EC" id="4.2.1.33"/>
    </reaction>
</comment>
<evidence type="ECO:0000256" key="6">
    <source>
        <dbReference type="ARBA" id="ARBA00011998"/>
    </source>
</evidence>
<evidence type="ECO:0000259" key="11">
    <source>
        <dbReference type="Pfam" id="PF00694"/>
    </source>
</evidence>
<dbReference type="UniPathway" id="UPA00048">
    <property type="reaction ID" value="UER00071"/>
</dbReference>
<reference evidence="12 13" key="1">
    <citation type="submission" date="2020-01" db="EMBL/GenBank/DDBJ databases">
        <title>Genome sequencing of strain KACC 21265.</title>
        <authorList>
            <person name="Heo J."/>
            <person name="Kim S.-J."/>
            <person name="Kim J.-S."/>
            <person name="Hong S.-B."/>
            <person name="Kwon S.-W."/>
        </authorList>
    </citation>
    <scope>NUCLEOTIDE SEQUENCE [LARGE SCALE GENOMIC DNA]</scope>
    <source>
        <strain evidence="12 13">KACC 21265</strain>
    </source>
</reference>
<dbReference type="InterPro" id="IPR000573">
    <property type="entry name" value="AconitaseA/IPMdHydase_ssu_swvl"/>
</dbReference>
<evidence type="ECO:0000256" key="2">
    <source>
        <dbReference type="ARBA" id="ARBA00002695"/>
    </source>
</evidence>
<accession>A0A857JDM3</accession>
<keyword evidence="9 12" id="KW-0456">Lyase</keyword>
<evidence type="ECO:0000313" key="13">
    <source>
        <dbReference type="Proteomes" id="UP000464787"/>
    </source>
</evidence>
<dbReference type="EMBL" id="CP047650">
    <property type="protein sequence ID" value="QHJ01302.1"/>
    <property type="molecule type" value="Genomic_DNA"/>
</dbReference>
<dbReference type="KEGG" id="xyk:GT347_26930"/>
<comment type="pathway">
    <text evidence="3">Amino-acid biosynthesis; L-leucine biosynthesis; L-leucine from 3-methyl-2-oxobutanoate: step 2/4.</text>
</comment>
<keyword evidence="7" id="KW-0432">Leucine biosynthesis</keyword>
<dbReference type="InterPro" id="IPR015928">
    <property type="entry name" value="Aconitase/3IPM_dehydase_swvl"/>
</dbReference>
<dbReference type="GO" id="GO:0009098">
    <property type="term" value="P:L-leucine biosynthetic process"/>
    <property type="evidence" value="ECO:0007669"/>
    <property type="project" value="UniProtKB-UniPathway"/>
</dbReference>
<evidence type="ECO:0000256" key="4">
    <source>
        <dbReference type="ARBA" id="ARBA00009845"/>
    </source>
</evidence>
<dbReference type="NCBIfam" id="TIGR00171">
    <property type="entry name" value="leuD"/>
    <property type="match status" value="1"/>
</dbReference>
<comment type="similarity">
    <text evidence="4">Belongs to the LeuD family. LeuD type 1 subfamily.</text>
</comment>
<evidence type="ECO:0000256" key="5">
    <source>
        <dbReference type="ARBA" id="ARBA00011271"/>
    </source>
</evidence>
<dbReference type="InterPro" id="IPR004431">
    <property type="entry name" value="3-IsopropMal_deHydase_ssu"/>
</dbReference>
<evidence type="ECO:0000256" key="3">
    <source>
        <dbReference type="ARBA" id="ARBA00004729"/>
    </source>
</evidence>
<evidence type="ECO:0000313" key="12">
    <source>
        <dbReference type="EMBL" id="QHJ01302.1"/>
    </source>
</evidence>
<evidence type="ECO:0000256" key="8">
    <source>
        <dbReference type="ARBA" id="ARBA00022605"/>
    </source>
</evidence>
<dbReference type="EC" id="4.2.1.33" evidence="6"/>
<evidence type="ECO:0000256" key="9">
    <source>
        <dbReference type="ARBA" id="ARBA00023239"/>
    </source>
</evidence>
<dbReference type="GO" id="GO:0009316">
    <property type="term" value="C:3-isopropylmalate dehydratase complex"/>
    <property type="evidence" value="ECO:0007669"/>
    <property type="project" value="InterPro"/>
</dbReference>
<dbReference type="GO" id="GO:0003861">
    <property type="term" value="F:3-isopropylmalate dehydratase activity"/>
    <property type="evidence" value="ECO:0007669"/>
    <property type="project" value="UniProtKB-EC"/>
</dbReference>
<dbReference type="Pfam" id="PF00694">
    <property type="entry name" value="Aconitase_C"/>
    <property type="match status" value="1"/>
</dbReference>
<organism evidence="12 13">
    <name type="scientific">Xylophilus rhododendri</name>
    <dbReference type="NCBI Taxonomy" id="2697032"/>
    <lineage>
        <taxon>Bacteria</taxon>
        <taxon>Pseudomonadati</taxon>
        <taxon>Pseudomonadota</taxon>
        <taxon>Betaproteobacteria</taxon>
        <taxon>Burkholderiales</taxon>
        <taxon>Xylophilus</taxon>
    </lineage>
</organism>
<dbReference type="Gene3D" id="3.20.19.10">
    <property type="entry name" value="Aconitase, domain 4"/>
    <property type="match status" value="1"/>
</dbReference>
<keyword evidence="8" id="KW-0028">Amino-acid biosynthesis</keyword>
<evidence type="ECO:0000256" key="1">
    <source>
        <dbReference type="ARBA" id="ARBA00000491"/>
    </source>
</evidence>
<dbReference type="CDD" id="cd01577">
    <property type="entry name" value="IPMI_Swivel"/>
    <property type="match status" value="1"/>
</dbReference>
<dbReference type="AlphaFoldDB" id="A0A857JDM3"/>
<dbReference type="InterPro" id="IPR033940">
    <property type="entry name" value="IPMI_Swivel"/>
</dbReference>
<comment type="subunit">
    <text evidence="5">Heterodimer of LeuC and LeuD.</text>
</comment>
<dbReference type="PANTHER" id="PTHR43345">
    <property type="entry name" value="3-ISOPROPYLMALATE DEHYDRATASE SMALL SUBUNIT 2-RELATED-RELATED"/>
    <property type="match status" value="1"/>
</dbReference>
<evidence type="ECO:0000256" key="10">
    <source>
        <dbReference type="ARBA" id="ARBA00023304"/>
    </source>
</evidence>
<protein>
    <recommendedName>
        <fullName evidence="6">3-isopropylmalate dehydratase</fullName>
        <ecNumber evidence="6">4.2.1.33</ecNumber>
    </recommendedName>
</protein>
<dbReference type="RefSeq" id="WP_160555110.1">
    <property type="nucleotide sequence ID" value="NZ_CP047650.1"/>
</dbReference>
<sequence>MTPFTTVTGPAAPLMLDNVDTDTVIRIERLAAFERGQLGPYAMEALRLRPDGSEDPGCVLNQPAFRGAPILLAGRNFGCGSSREGAVWALAGSGVRCVIAESFGDIFFNNCFQNGMLPVALPRDALDALAALAADGSAVGVDLQRNEVVFPGGRVQGFAIDPMKRAALLDGLDDVSRTLQRRDTILAWQAADRLARPWVWEPVA</sequence>
<gene>
    <name evidence="12" type="primary">leuD</name>
    <name evidence="12" type="ORF">GT347_26930</name>
</gene>
<keyword evidence="13" id="KW-1185">Reference proteome</keyword>
<evidence type="ECO:0000256" key="7">
    <source>
        <dbReference type="ARBA" id="ARBA00022430"/>
    </source>
</evidence>
<dbReference type="Proteomes" id="UP000464787">
    <property type="component" value="Chromosome"/>
</dbReference>
<comment type="function">
    <text evidence="2">Catalyzes the isomerization between 2-isopropylmalate and 3-isopropylmalate, via the formation of 2-isopropylmaleate.</text>
</comment>
<dbReference type="InterPro" id="IPR050075">
    <property type="entry name" value="LeuD"/>
</dbReference>
<dbReference type="PANTHER" id="PTHR43345:SF5">
    <property type="entry name" value="3-ISOPROPYLMALATE DEHYDRATASE SMALL SUBUNIT"/>
    <property type="match status" value="1"/>
</dbReference>